<feature type="region of interest" description="Disordered" evidence="1">
    <location>
        <begin position="264"/>
        <end position="290"/>
    </location>
</feature>
<feature type="region of interest" description="Disordered" evidence="1">
    <location>
        <begin position="749"/>
        <end position="793"/>
    </location>
</feature>
<feature type="compositionally biased region" description="Basic and acidic residues" evidence="1">
    <location>
        <begin position="320"/>
        <end position="337"/>
    </location>
</feature>
<feature type="compositionally biased region" description="Basic residues" evidence="1">
    <location>
        <begin position="899"/>
        <end position="924"/>
    </location>
</feature>
<organism evidence="2 3">
    <name type="scientific">Eptatretus burgeri</name>
    <name type="common">Inshore hagfish</name>
    <dbReference type="NCBI Taxonomy" id="7764"/>
    <lineage>
        <taxon>Eukaryota</taxon>
        <taxon>Metazoa</taxon>
        <taxon>Chordata</taxon>
        <taxon>Craniata</taxon>
        <taxon>Vertebrata</taxon>
        <taxon>Cyclostomata</taxon>
        <taxon>Myxini</taxon>
        <taxon>Myxiniformes</taxon>
        <taxon>Myxinidae</taxon>
        <taxon>Eptatretinae</taxon>
        <taxon>Eptatretus</taxon>
    </lineage>
</organism>
<feature type="compositionally biased region" description="Basic residues" evidence="1">
    <location>
        <begin position="144"/>
        <end position="153"/>
    </location>
</feature>
<feature type="compositionally biased region" description="Polar residues" evidence="1">
    <location>
        <begin position="265"/>
        <end position="274"/>
    </location>
</feature>
<feature type="region of interest" description="Disordered" evidence="1">
    <location>
        <begin position="458"/>
        <end position="479"/>
    </location>
</feature>
<accession>A0A8C4NL24</accession>
<feature type="compositionally biased region" description="Basic residues" evidence="1">
    <location>
        <begin position="878"/>
        <end position="891"/>
    </location>
</feature>
<keyword evidence="3" id="KW-1185">Reference proteome</keyword>
<feature type="region of interest" description="Disordered" evidence="1">
    <location>
        <begin position="671"/>
        <end position="705"/>
    </location>
</feature>
<dbReference type="Ensembl" id="ENSEBUT00000005232.1">
    <property type="protein sequence ID" value="ENSEBUP00000004794.1"/>
    <property type="gene ID" value="ENSEBUG00000003316.1"/>
</dbReference>
<evidence type="ECO:0000256" key="1">
    <source>
        <dbReference type="SAM" id="MobiDB-lite"/>
    </source>
</evidence>
<evidence type="ECO:0000313" key="3">
    <source>
        <dbReference type="Proteomes" id="UP000694388"/>
    </source>
</evidence>
<reference evidence="2" key="1">
    <citation type="submission" date="2025-08" db="UniProtKB">
        <authorList>
            <consortium name="Ensembl"/>
        </authorList>
    </citation>
    <scope>IDENTIFICATION</scope>
</reference>
<name>A0A8C4NL24_EPTBU</name>
<feature type="region of interest" description="Disordered" evidence="1">
    <location>
        <begin position="120"/>
        <end position="177"/>
    </location>
</feature>
<feature type="compositionally biased region" description="Basic and acidic residues" evidence="1">
    <location>
        <begin position="929"/>
        <end position="945"/>
    </location>
</feature>
<feature type="region of interest" description="Disordered" evidence="1">
    <location>
        <begin position="320"/>
        <end position="344"/>
    </location>
</feature>
<feature type="region of interest" description="Disordered" evidence="1">
    <location>
        <begin position="869"/>
        <end position="945"/>
    </location>
</feature>
<protein>
    <submittedName>
        <fullName evidence="2">Uncharacterized protein</fullName>
    </submittedName>
</protein>
<evidence type="ECO:0000313" key="2">
    <source>
        <dbReference type="Ensembl" id="ENSEBUP00000004794.1"/>
    </source>
</evidence>
<feature type="region of interest" description="Disordered" evidence="1">
    <location>
        <begin position="497"/>
        <end position="532"/>
    </location>
</feature>
<sequence>MAEYLDEASIRVQHKLQALHDCFISELAWLDGVVQEAQQTLTTKGTGFLPKTPSKRKRKCTSRISKPCQTRSTRQEVLDNCNIQLNGSNDGGTTQADTSLQDHKMITRLALRSEQVVVNPGTDGEEHASITFNETVAIGERKQASRSKRKRSRAVIQQTRGKQHASPPKKKKQSLAEAEDTAIVAPVISKEKDIACNASHANIPKSDPEHVSESSLIENNKAKVRDVCSTEVQPVFSKDDRVEERVMDWMNNWKVDEIKDRVKSTESNGRTTEQLCGMNGEESGSNGVGGGGAKGECAATVAAGEAECRNVDNITKEAKCSHEGETEKEKVDLRSVEAESDGEESEVLAELEIPKETETVAGLPQVEGSNARLSVCRRSSRLVNRSLAACSSLATRVNVLRIPGQQNLESCVQPSAQGPAVNEFTPPDEPLNVTRSLRKAKVPSVLQRKANYQKALQQSWKSDGKNGGKMKNLPPSKIQESPLFSTNKLVLAITHQRPKGCPSSTPQPVSSTPYSFIKDTRPQRIDPKKKSRALGGTKDLCMWLVTARTLQPRMHNTYTDVQPRNTIPDAQCQREKERVEYLQQKQMLQEERCKRVMAQRKERLQEQKRKQEERSRKAAEARVKLEMLSAQKKRKMELKIQEGESERMQVARELEVLRAKEKCEKLRKEREMQERARVAKEENLKKEHEEERLKREKVKKEKEEQILRQREEENLQKERHERIMKELQASKEEEDMLRKELEAKIKLKKESQQRLRTNLDHEHRMRGDVGKVRNKREEQEQRNKREELEMKKKMEELERKKMEELERKKKMEELERKKKMEELERKKIEELKREELELERKKRKELELERKKREELELERKKREELELERKKGEGWRWKGRRRRSWRRWGGRGRSWSWKGRRGRSWSWKGRRGRSWSWKGRRGRSWSLKRTDEQKSNAEKRLKVC</sequence>
<feature type="compositionally biased region" description="Basic and acidic residues" evidence="1">
    <location>
        <begin position="518"/>
        <end position="528"/>
    </location>
</feature>
<feature type="compositionally biased region" description="Low complexity" evidence="1">
    <location>
        <begin position="502"/>
        <end position="515"/>
    </location>
</feature>
<proteinExistence type="predicted"/>
<reference evidence="2" key="2">
    <citation type="submission" date="2025-09" db="UniProtKB">
        <authorList>
            <consortium name="Ensembl"/>
        </authorList>
    </citation>
    <scope>IDENTIFICATION</scope>
</reference>
<dbReference type="Proteomes" id="UP000694388">
    <property type="component" value="Unplaced"/>
</dbReference>
<feature type="compositionally biased region" description="Basic residues" evidence="1">
    <location>
        <begin position="161"/>
        <end position="173"/>
    </location>
</feature>
<dbReference type="AlphaFoldDB" id="A0A8C4NL24"/>